<gene>
    <name evidence="3" type="ORF">MoryE10_09840</name>
</gene>
<name>A0A8D5AGH2_9GAMM</name>
<dbReference type="AlphaFoldDB" id="A0A8D5AGH2"/>
<dbReference type="Pfam" id="PF08376">
    <property type="entry name" value="NIT"/>
    <property type="match status" value="1"/>
</dbReference>
<feature type="transmembrane region" description="Helical" evidence="1">
    <location>
        <begin position="6"/>
        <end position="24"/>
    </location>
</feature>
<reference evidence="3" key="1">
    <citation type="submission" date="2019-06" db="EMBL/GenBank/DDBJ databases">
        <title>Complete genome sequence of Methylogaea oryzae strain JCM16910.</title>
        <authorList>
            <person name="Asakawa S."/>
        </authorList>
    </citation>
    <scope>NUCLEOTIDE SEQUENCE</scope>
    <source>
        <strain evidence="3">E10</strain>
    </source>
</reference>
<dbReference type="EMBL" id="AP019782">
    <property type="protein sequence ID" value="BBL70378.1"/>
    <property type="molecule type" value="Genomic_DNA"/>
</dbReference>
<dbReference type="RefSeq" id="WP_221048387.1">
    <property type="nucleotide sequence ID" value="NZ_AP019782.1"/>
</dbReference>
<dbReference type="Proteomes" id="UP000824988">
    <property type="component" value="Chromosome"/>
</dbReference>
<keyword evidence="4" id="KW-1185">Reference proteome</keyword>
<evidence type="ECO:0000256" key="1">
    <source>
        <dbReference type="SAM" id="Phobius"/>
    </source>
</evidence>
<dbReference type="InterPro" id="IPR013587">
    <property type="entry name" value="Nitrate/nitrite_sensing"/>
</dbReference>
<accession>A0A8D5AGH2</accession>
<keyword evidence="1" id="KW-0472">Membrane</keyword>
<evidence type="ECO:0000259" key="2">
    <source>
        <dbReference type="Pfam" id="PF08376"/>
    </source>
</evidence>
<evidence type="ECO:0000313" key="3">
    <source>
        <dbReference type="EMBL" id="BBL70378.1"/>
    </source>
</evidence>
<feature type="transmembrane region" description="Helical" evidence="1">
    <location>
        <begin position="285"/>
        <end position="304"/>
    </location>
</feature>
<keyword evidence="1" id="KW-0812">Transmembrane</keyword>
<evidence type="ECO:0000313" key="4">
    <source>
        <dbReference type="Proteomes" id="UP000824988"/>
    </source>
</evidence>
<feature type="domain" description="Nitrate/nitrite sensing protein" evidence="2">
    <location>
        <begin position="45"/>
        <end position="271"/>
    </location>
</feature>
<keyword evidence="1" id="KW-1133">Transmembrane helix</keyword>
<dbReference type="KEGG" id="moz:MoryE10_09840"/>
<sequence>MNALTIALLPMSCLLALLVLDRLFKMRQLGGEARGLPVEQALMELLLAIQQHRGLSVAYLNGDSAFRSKMLSTQEKIDERIAAAQRKHPQLAAAAKPQWKQVREQWQTLRDSVAQLSAAESFARHSALIARLLELKSHYADACGMTLDPHAASYSLLDALIAKVPATLEHVAQARGMGTGIAARGSMSFEERMRMVALSTLIRHSLSGLRQALNSAGQQNDALREIDDFLRQMDHSLVNSADVRLNPASYFAQGTQAIEAGHRLYADISQALAEQFRRRADGYRLHLRLAALGTTALSLTGLYLHQVA</sequence>
<proteinExistence type="predicted"/>
<protein>
    <recommendedName>
        <fullName evidence="2">Nitrate/nitrite sensing protein domain-containing protein</fullName>
    </recommendedName>
</protein>
<organism evidence="3 4">
    <name type="scientific">Methylogaea oryzae</name>
    <dbReference type="NCBI Taxonomy" id="1295382"/>
    <lineage>
        <taxon>Bacteria</taxon>
        <taxon>Pseudomonadati</taxon>
        <taxon>Pseudomonadota</taxon>
        <taxon>Gammaproteobacteria</taxon>
        <taxon>Methylococcales</taxon>
        <taxon>Methylococcaceae</taxon>
        <taxon>Methylogaea</taxon>
    </lineage>
</organism>